<feature type="domain" description="RNA polymerase sigma-70 region 2" evidence="5">
    <location>
        <begin position="26"/>
        <end position="91"/>
    </location>
</feature>
<sequence length="194" mass="22771">MTFKELPDHILTKQCKEGNETAFNVLFRRHFDDLLQYAGRQLKDRELAEELVMDLMLKLWRQTEFAEIQHLNQYLYRSLKNAIISHWRKKALSFVPLENMSASNEPLSRSADYAIIDAEVQTLYQDKLAELSPQRRLVYTMSRELEMSHAEIAAETNLSVNTVKNHIKAALNYFREDLKAYTEATLILLLLFLF</sequence>
<dbReference type="OrthoDB" id="711087at2"/>
<evidence type="ECO:0000256" key="2">
    <source>
        <dbReference type="ARBA" id="ARBA00023015"/>
    </source>
</evidence>
<dbReference type="InterPro" id="IPR014284">
    <property type="entry name" value="RNA_pol_sigma-70_dom"/>
</dbReference>
<dbReference type="GO" id="GO:0016987">
    <property type="term" value="F:sigma factor activity"/>
    <property type="evidence" value="ECO:0007669"/>
    <property type="project" value="UniProtKB-KW"/>
</dbReference>
<dbReference type="InterPro" id="IPR036388">
    <property type="entry name" value="WH-like_DNA-bd_sf"/>
</dbReference>
<dbReference type="InterPro" id="IPR039425">
    <property type="entry name" value="RNA_pol_sigma-70-like"/>
</dbReference>
<dbReference type="Gene3D" id="1.10.1740.10">
    <property type="match status" value="1"/>
</dbReference>
<dbReference type="RefSeq" id="WP_131611160.1">
    <property type="nucleotide sequence ID" value="NZ_SJSM01000019.1"/>
</dbReference>
<dbReference type="Proteomes" id="UP000291117">
    <property type="component" value="Unassembled WGS sequence"/>
</dbReference>
<dbReference type="Pfam" id="PF04542">
    <property type="entry name" value="Sigma70_r2"/>
    <property type="match status" value="1"/>
</dbReference>
<keyword evidence="2" id="KW-0805">Transcription regulation</keyword>
<dbReference type="SUPFAM" id="SSF88659">
    <property type="entry name" value="Sigma3 and sigma4 domains of RNA polymerase sigma factors"/>
    <property type="match status" value="1"/>
</dbReference>
<dbReference type="PANTHER" id="PTHR43133:SF46">
    <property type="entry name" value="RNA POLYMERASE SIGMA-70 FACTOR ECF SUBFAMILY"/>
    <property type="match status" value="1"/>
</dbReference>
<reference evidence="7 8" key="1">
    <citation type="submission" date="2019-02" db="EMBL/GenBank/DDBJ databases">
        <title>Pedobacter sp. RP-3-8 sp. nov., isolated from Arctic soil.</title>
        <authorList>
            <person name="Dahal R.H."/>
        </authorList>
    </citation>
    <scope>NUCLEOTIDE SEQUENCE [LARGE SCALE GENOMIC DNA]</scope>
    <source>
        <strain evidence="7 8">RP-3-8</strain>
    </source>
</reference>
<evidence type="ECO:0000259" key="6">
    <source>
        <dbReference type="Pfam" id="PF08281"/>
    </source>
</evidence>
<dbReference type="InterPro" id="IPR013324">
    <property type="entry name" value="RNA_pol_sigma_r3/r4-like"/>
</dbReference>
<evidence type="ECO:0000313" key="7">
    <source>
        <dbReference type="EMBL" id="TCC88992.1"/>
    </source>
</evidence>
<dbReference type="GO" id="GO:0006352">
    <property type="term" value="P:DNA-templated transcription initiation"/>
    <property type="evidence" value="ECO:0007669"/>
    <property type="project" value="InterPro"/>
</dbReference>
<evidence type="ECO:0000259" key="5">
    <source>
        <dbReference type="Pfam" id="PF04542"/>
    </source>
</evidence>
<protein>
    <submittedName>
        <fullName evidence="7">Sigma-70 family RNA polymerase sigma factor</fullName>
    </submittedName>
</protein>
<proteinExistence type="inferred from homology"/>
<dbReference type="Gene3D" id="1.10.10.10">
    <property type="entry name" value="Winged helix-like DNA-binding domain superfamily/Winged helix DNA-binding domain"/>
    <property type="match status" value="1"/>
</dbReference>
<gene>
    <name evidence="7" type="ORF">EZ444_21240</name>
</gene>
<accession>A0A4R0MRV9</accession>
<dbReference type="InterPro" id="IPR007627">
    <property type="entry name" value="RNA_pol_sigma70_r2"/>
</dbReference>
<dbReference type="GO" id="GO:0003677">
    <property type="term" value="F:DNA binding"/>
    <property type="evidence" value="ECO:0007669"/>
    <property type="project" value="InterPro"/>
</dbReference>
<organism evidence="7 8">
    <name type="scientific">Pedobacter hiemivivus</name>
    <dbReference type="NCBI Taxonomy" id="2530454"/>
    <lineage>
        <taxon>Bacteria</taxon>
        <taxon>Pseudomonadati</taxon>
        <taxon>Bacteroidota</taxon>
        <taxon>Sphingobacteriia</taxon>
        <taxon>Sphingobacteriales</taxon>
        <taxon>Sphingobacteriaceae</taxon>
        <taxon>Pedobacter</taxon>
    </lineage>
</organism>
<name>A0A4R0MRV9_9SPHI</name>
<dbReference type="InterPro" id="IPR013249">
    <property type="entry name" value="RNA_pol_sigma70_r4_t2"/>
</dbReference>
<keyword evidence="8" id="KW-1185">Reference proteome</keyword>
<dbReference type="SUPFAM" id="SSF88946">
    <property type="entry name" value="Sigma2 domain of RNA polymerase sigma factors"/>
    <property type="match status" value="1"/>
</dbReference>
<evidence type="ECO:0000256" key="4">
    <source>
        <dbReference type="ARBA" id="ARBA00023163"/>
    </source>
</evidence>
<comment type="similarity">
    <text evidence="1">Belongs to the sigma-70 factor family. ECF subfamily.</text>
</comment>
<dbReference type="PANTHER" id="PTHR43133">
    <property type="entry name" value="RNA POLYMERASE ECF-TYPE SIGMA FACTO"/>
    <property type="match status" value="1"/>
</dbReference>
<dbReference type="Pfam" id="PF08281">
    <property type="entry name" value="Sigma70_r4_2"/>
    <property type="match status" value="1"/>
</dbReference>
<comment type="caution">
    <text evidence="7">The sequence shown here is derived from an EMBL/GenBank/DDBJ whole genome shotgun (WGS) entry which is preliminary data.</text>
</comment>
<evidence type="ECO:0000256" key="3">
    <source>
        <dbReference type="ARBA" id="ARBA00023082"/>
    </source>
</evidence>
<feature type="domain" description="RNA polymerase sigma factor 70 region 4 type 2" evidence="6">
    <location>
        <begin position="124"/>
        <end position="171"/>
    </location>
</feature>
<evidence type="ECO:0000256" key="1">
    <source>
        <dbReference type="ARBA" id="ARBA00010641"/>
    </source>
</evidence>
<dbReference type="NCBIfam" id="TIGR02937">
    <property type="entry name" value="sigma70-ECF"/>
    <property type="match status" value="1"/>
</dbReference>
<keyword evidence="4" id="KW-0804">Transcription</keyword>
<dbReference type="EMBL" id="SJSM01000019">
    <property type="protein sequence ID" value="TCC88992.1"/>
    <property type="molecule type" value="Genomic_DNA"/>
</dbReference>
<evidence type="ECO:0000313" key="8">
    <source>
        <dbReference type="Proteomes" id="UP000291117"/>
    </source>
</evidence>
<keyword evidence="3" id="KW-0731">Sigma factor</keyword>
<dbReference type="InterPro" id="IPR013325">
    <property type="entry name" value="RNA_pol_sigma_r2"/>
</dbReference>
<dbReference type="AlphaFoldDB" id="A0A4R0MRV9"/>